<dbReference type="Proteomes" id="UP001607303">
    <property type="component" value="Unassembled WGS sequence"/>
</dbReference>
<reference evidence="1 2" key="1">
    <citation type="journal article" date="2024" name="Ann. Entomol. Soc. Am.">
        <title>Genomic analyses of the southern and eastern yellowjacket wasps (Hymenoptera: Vespidae) reveal evolutionary signatures of social life.</title>
        <authorList>
            <person name="Catto M.A."/>
            <person name="Caine P.B."/>
            <person name="Orr S.E."/>
            <person name="Hunt B.G."/>
            <person name="Goodisman M.A.D."/>
        </authorList>
    </citation>
    <scope>NUCLEOTIDE SEQUENCE [LARGE SCALE GENOMIC DNA]</scope>
    <source>
        <strain evidence="1">232</strain>
        <tissue evidence="1">Head and thorax</tissue>
    </source>
</reference>
<organism evidence="1 2">
    <name type="scientific">Vespula maculifrons</name>
    <name type="common">Eastern yellow jacket</name>
    <name type="synonym">Wasp</name>
    <dbReference type="NCBI Taxonomy" id="7453"/>
    <lineage>
        <taxon>Eukaryota</taxon>
        <taxon>Metazoa</taxon>
        <taxon>Ecdysozoa</taxon>
        <taxon>Arthropoda</taxon>
        <taxon>Hexapoda</taxon>
        <taxon>Insecta</taxon>
        <taxon>Pterygota</taxon>
        <taxon>Neoptera</taxon>
        <taxon>Endopterygota</taxon>
        <taxon>Hymenoptera</taxon>
        <taxon>Apocrita</taxon>
        <taxon>Aculeata</taxon>
        <taxon>Vespoidea</taxon>
        <taxon>Vespidae</taxon>
        <taxon>Vespinae</taxon>
        <taxon>Vespula</taxon>
    </lineage>
</organism>
<gene>
    <name evidence="1" type="ORF">V1477_019410</name>
</gene>
<accession>A0ABD2ASF6</accession>
<proteinExistence type="predicted"/>
<dbReference type="AlphaFoldDB" id="A0ABD2ASF6"/>
<evidence type="ECO:0000313" key="1">
    <source>
        <dbReference type="EMBL" id="KAL2723559.1"/>
    </source>
</evidence>
<keyword evidence="2" id="KW-1185">Reference proteome</keyword>
<comment type="caution">
    <text evidence="1">The sequence shown here is derived from an EMBL/GenBank/DDBJ whole genome shotgun (WGS) entry which is preliminary data.</text>
</comment>
<dbReference type="EMBL" id="JAYRBN010000114">
    <property type="protein sequence ID" value="KAL2723559.1"/>
    <property type="molecule type" value="Genomic_DNA"/>
</dbReference>
<name>A0ABD2ASF6_VESMC</name>
<sequence length="63" mass="6840">MSVSTKLEILDESLHSFLDAILELQLVTILISRKISMIITNTLGKALDKVSMDIACPLPTAAI</sequence>
<protein>
    <submittedName>
        <fullName evidence="1">Uncharacterized protein</fullName>
    </submittedName>
</protein>
<evidence type="ECO:0000313" key="2">
    <source>
        <dbReference type="Proteomes" id="UP001607303"/>
    </source>
</evidence>